<feature type="region of interest" description="Disordered" evidence="1">
    <location>
        <begin position="45"/>
        <end position="67"/>
    </location>
</feature>
<dbReference type="EMBL" id="ML179326">
    <property type="protein sequence ID" value="THU90743.1"/>
    <property type="molecule type" value="Genomic_DNA"/>
</dbReference>
<dbReference type="Proteomes" id="UP000297245">
    <property type="component" value="Unassembled WGS sequence"/>
</dbReference>
<evidence type="ECO:0000313" key="3">
    <source>
        <dbReference type="Proteomes" id="UP000297245"/>
    </source>
</evidence>
<accession>A0A4S8LP61</accession>
<protein>
    <submittedName>
        <fullName evidence="2">Uncharacterized protein</fullName>
    </submittedName>
</protein>
<name>A0A4S8LP61_DENBC</name>
<proteinExistence type="predicted"/>
<organism evidence="2 3">
    <name type="scientific">Dendrothele bispora (strain CBS 962.96)</name>
    <dbReference type="NCBI Taxonomy" id="1314807"/>
    <lineage>
        <taxon>Eukaryota</taxon>
        <taxon>Fungi</taxon>
        <taxon>Dikarya</taxon>
        <taxon>Basidiomycota</taxon>
        <taxon>Agaricomycotina</taxon>
        <taxon>Agaricomycetes</taxon>
        <taxon>Agaricomycetidae</taxon>
        <taxon>Agaricales</taxon>
        <taxon>Agaricales incertae sedis</taxon>
        <taxon>Dendrothele</taxon>
    </lineage>
</organism>
<evidence type="ECO:0000256" key="1">
    <source>
        <dbReference type="SAM" id="MobiDB-lite"/>
    </source>
</evidence>
<reference evidence="2 3" key="1">
    <citation type="journal article" date="2019" name="Nat. Ecol. Evol.">
        <title>Megaphylogeny resolves global patterns of mushroom evolution.</title>
        <authorList>
            <person name="Varga T."/>
            <person name="Krizsan K."/>
            <person name="Foldi C."/>
            <person name="Dima B."/>
            <person name="Sanchez-Garcia M."/>
            <person name="Sanchez-Ramirez S."/>
            <person name="Szollosi G.J."/>
            <person name="Szarkandi J.G."/>
            <person name="Papp V."/>
            <person name="Albert L."/>
            <person name="Andreopoulos W."/>
            <person name="Angelini C."/>
            <person name="Antonin V."/>
            <person name="Barry K.W."/>
            <person name="Bougher N.L."/>
            <person name="Buchanan P."/>
            <person name="Buyck B."/>
            <person name="Bense V."/>
            <person name="Catcheside P."/>
            <person name="Chovatia M."/>
            <person name="Cooper J."/>
            <person name="Damon W."/>
            <person name="Desjardin D."/>
            <person name="Finy P."/>
            <person name="Geml J."/>
            <person name="Haridas S."/>
            <person name="Hughes K."/>
            <person name="Justo A."/>
            <person name="Karasinski D."/>
            <person name="Kautmanova I."/>
            <person name="Kiss B."/>
            <person name="Kocsube S."/>
            <person name="Kotiranta H."/>
            <person name="LaButti K.M."/>
            <person name="Lechner B.E."/>
            <person name="Liimatainen K."/>
            <person name="Lipzen A."/>
            <person name="Lukacs Z."/>
            <person name="Mihaltcheva S."/>
            <person name="Morgado L.N."/>
            <person name="Niskanen T."/>
            <person name="Noordeloos M.E."/>
            <person name="Ohm R.A."/>
            <person name="Ortiz-Santana B."/>
            <person name="Ovrebo C."/>
            <person name="Racz N."/>
            <person name="Riley R."/>
            <person name="Savchenko A."/>
            <person name="Shiryaev A."/>
            <person name="Soop K."/>
            <person name="Spirin V."/>
            <person name="Szebenyi C."/>
            <person name="Tomsovsky M."/>
            <person name="Tulloss R.E."/>
            <person name="Uehling J."/>
            <person name="Grigoriev I.V."/>
            <person name="Vagvolgyi C."/>
            <person name="Papp T."/>
            <person name="Martin F.M."/>
            <person name="Miettinen O."/>
            <person name="Hibbett D.S."/>
            <person name="Nagy L.G."/>
        </authorList>
    </citation>
    <scope>NUCLEOTIDE SEQUENCE [LARGE SCALE GENOMIC DNA]</scope>
    <source>
        <strain evidence="2 3">CBS 962.96</strain>
    </source>
</reference>
<keyword evidence="3" id="KW-1185">Reference proteome</keyword>
<sequence length="67" mass="7636">MNHAHGSTLFVGCAILRHRIIFFPNQRIAINTPALELPMTATRRRASPRATWTNVGMKRGRRTHGRD</sequence>
<feature type="compositionally biased region" description="Basic residues" evidence="1">
    <location>
        <begin position="58"/>
        <end position="67"/>
    </location>
</feature>
<dbReference type="AlphaFoldDB" id="A0A4S8LP61"/>
<evidence type="ECO:0000313" key="2">
    <source>
        <dbReference type="EMBL" id="THU90743.1"/>
    </source>
</evidence>
<gene>
    <name evidence="2" type="ORF">K435DRAFT_781058</name>
</gene>